<name>A0A9P8ECF1_AURME</name>
<comment type="caution">
    <text evidence="2">The sequence shown here is derived from an EMBL/GenBank/DDBJ whole genome shotgun (WGS) entry which is preliminary data.</text>
</comment>
<dbReference type="Pfam" id="PF12796">
    <property type="entry name" value="Ank_2"/>
    <property type="match status" value="1"/>
</dbReference>
<proteinExistence type="predicted"/>
<dbReference type="PROSITE" id="PS50088">
    <property type="entry name" value="ANK_REPEAT"/>
    <property type="match status" value="1"/>
</dbReference>
<accession>A0A9P8ECF1</accession>
<gene>
    <name evidence="2" type="ORF">KCU76_g11749</name>
</gene>
<evidence type="ECO:0000313" key="2">
    <source>
        <dbReference type="EMBL" id="KAG9685368.1"/>
    </source>
</evidence>
<dbReference type="Gene3D" id="1.25.40.20">
    <property type="entry name" value="Ankyrin repeat-containing domain"/>
    <property type="match status" value="2"/>
</dbReference>
<dbReference type="PANTHER" id="PTHR10039:SF16">
    <property type="entry name" value="GPI INOSITOL-DEACYLASE"/>
    <property type="match status" value="1"/>
</dbReference>
<sequence length="576" mass="64955">MLNQAAHTRVVIDALDESCQQRNTLEWLRRISANQSIAPNKLNVIITSRKEYDIESAFLKWMPERNVLPIRADDVNKDISDFVHSQIQLDVRLERWRERPDVQTEIESKLIEKANGMFRWVTCQLDTLEKCFDLKDLQNALDNLPDGLNETYSRVLARVDARNQEKAIAMLQLLVWAERELTLNELVDALAIRQVGKRLQYDPRNKMPVPNEIVKILPGLIVLDTVTRLERRYSESIRRRLTEPPQTFVRVFVRLAHFSVKEYLISNCVHETFKSSLEKLNAHVAIVDMCIAHFYNSWPESHVLSDLKDSQETDDGTRDLPYFVSYLQYWPEHAQIAQADDSALKRIFEVLTSGSASDSLFARFIQLTDPSPGHEIEDTTALFYASVCGLDRVVSRLLESDAQAIDSPNTYDRFTALDAATMSCSGEIVRTLLANGATPVMNTVPGVREAHSNETVVALRVLKMLLDHGAKPTHGALVDAVISKNLPMIQFLLDNGAPTSVDNEPSLFMTLGGSTVLHHACILGDIDIVRLLLDYGADINALNEERETALDVTVDSAMKDFLLERGADVTASSERK</sequence>
<reference evidence="2" key="1">
    <citation type="journal article" date="2021" name="J Fungi (Basel)">
        <title>Virulence traits and population genomics of the black yeast Aureobasidium melanogenum.</title>
        <authorList>
            <person name="Cernosa A."/>
            <person name="Sun X."/>
            <person name="Gostincar C."/>
            <person name="Fang C."/>
            <person name="Gunde-Cimerman N."/>
            <person name="Song Z."/>
        </authorList>
    </citation>
    <scope>NUCLEOTIDE SEQUENCE</scope>
    <source>
        <strain evidence="2">EXF-9911</strain>
    </source>
</reference>
<dbReference type="Proteomes" id="UP000779574">
    <property type="component" value="Unassembled WGS sequence"/>
</dbReference>
<dbReference type="AlphaFoldDB" id="A0A9P8ECF1"/>
<dbReference type="SMART" id="SM00248">
    <property type="entry name" value="ANK"/>
    <property type="match status" value="4"/>
</dbReference>
<evidence type="ECO:0000313" key="3">
    <source>
        <dbReference type="Proteomes" id="UP000779574"/>
    </source>
</evidence>
<feature type="repeat" description="ANK" evidence="1">
    <location>
        <begin position="512"/>
        <end position="544"/>
    </location>
</feature>
<organism evidence="2 3">
    <name type="scientific">Aureobasidium melanogenum</name>
    <name type="common">Aureobasidium pullulans var. melanogenum</name>
    <dbReference type="NCBI Taxonomy" id="46634"/>
    <lineage>
        <taxon>Eukaryota</taxon>
        <taxon>Fungi</taxon>
        <taxon>Dikarya</taxon>
        <taxon>Ascomycota</taxon>
        <taxon>Pezizomycotina</taxon>
        <taxon>Dothideomycetes</taxon>
        <taxon>Dothideomycetidae</taxon>
        <taxon>Dothideales</taxon>
        <taxon>Saccotheciaceae</taxon>
        <taxon>Aureobasidium</taxon>
    </lineage>
</organism>
<feature type="non-terminal residue" evidence="2">
    <location>
        <position position="1"/>
    </location>
</feature>
<keyword evidence="1" id="KW-0040">ANK repeat</keyword>
<dbReference type="PROSITE" id="PS50297">
    <property type="entry name" value="ANK_REP_REGION"/>
    <property type="match status" value="1"/>
</dbReference>
<protein>
    <submittedName>
        <fullName evidence="2">Uncharacterized protein</fullName>
    </submittedName>
</protein>
<dbReference type="PANTHER" id="PTHR10039">
    <property type="entry name" value="AMELOGENIN"/>
    <property type="match status" value="1"/>
</dbReference>
<dbReference type="OrthoDB" id="1577640at2759"/>
<evidence type="ECO:0000256" key="1">
    <source>
        <dbReference type="PROSITE-ProRule" id="PRU00023"/>
    </source>
</evidence>
<dbReference type="SUPFAM" id="SSF48403">
    <property type="entry name" value="Ankyrin repeat"/>
    <property type="match status" value="1"/>
</dbReference>
<reference evidence="2" key="2">
    <citation type="submission" date="2021-08" db="EMBL/GenBank/DDBJ databases">
        <authorList>
            <person name="Gostincar C."/>
            <person name="Sun X."/>
            <person name="Song Z."/>
            <person name="Gunde-Cimerman N."/>
        </authorList>
    </citation>
    <scope>NUCLEOTIDE SEQUENCE</scope>
    <source>
        <strain evidence="2">EXF-9911</strain>
    </source>
</reference>
<dbReference type="InterPro" id="IPR002110">
    <property type="entry name" value="Ankyrin_rpt"/>
</dbReference>
<dbReference type="InterPro" id="IPR036770">
    <property type="entry name" value="Ankyrin_rpt-contain_sf"/>
</dbReference>
<dbReference type="EMBL" id="JAHFXF010000577">
    <property type="protein sequence ID" value="KAG9685368.1"/>
    <property type="molecule type" value="Genomic_DNA"/>
</dbReference>